<dbReference type="Proteomes" id="UP000295293">
    <property type="component" value="Unassembled WGS sequence"/>
</dbReference>
<name>A0A4R6ZAW4_9GAMM</name>
<dbReference type="InterPro" id="IPR036514">
    <property type="entry name" value="SGNH_hydro_sf"/>
</dbReference>
<evidence type="ECO:0000313" key="2">
    <source>
        <dbReference type="EMBL" id="TDR48894.1"/>
    </source>
</evidence>
<dbReference type="RefSeq" id="WP_133816993.1">
    <property type="nucleotide sequence ID" value="NZ_SNZH01000001.1"/>
</dbReference>
<feature type="domain" description="SGNH hydrolase-type esterase" evidence="1">
    <location>
        <begin position="27"/>
        <end position="207"/>
    </location>
</feature>
<dbReference type="SUPFAM" id="SSF52266">
    <property type="entry name" value="SGNH hydrolase"/>
    <property type="match status" value="1"/>
</dbReference>
<dbReference type="GO" id="GO:0016788">
    <property type="term" value="F:hydrolase activity, acting on ester bonds"/>
    <property type="evidence" value="ECO:0007669"/>
    <property type="project" value="UniProtKB-ARBA"/>
</dbReference>
<dbReference type="InterPro" id="IPR013830">
    <property type="entry name" value="SGNH_hydro"/>
</dbReference>
<protein>
    <submittedName>
        <fullName evidence="2">Lysophospholipase L1-like esterase</fullName>
    </submittedName>
</protein>
<gene>
    <name evidence="2" type="ORF">DFR29_101518</name>
</gene>
<organism evidence="2 3">
    <name type="scientific">Tahibacter aquaticus</name>
    <dbReference type="NCBI Taxonomy" id="520092"/>
    <lineage>
        <taxon>Bacteria</taxon>
        <taxon>Pseudomonadati</taxon>
        <taxon>Pseudomonadota</taxon>
        <taxon>Gammaproteobacteria</taxon>
        <taxon>Lysobacterales</taxon>
        <taxon>Rhodanobacteraceae</taxon>
        <taxon>Tahibacter</taxon>
    </lineage>
</organism>
<dbReference type="Pfam" id="PF13472">
    <property type="entry name" value="Lipase_GDSL_2"/>
    <property type="match status" value="1"/>
</dbReference>
<keyword evidence="3" id="KW-1185">Reference proteome</keyword>
<evidence type="ECO:0000313" key="3">
    <source>
        <dbReference type="Proteomes" id="UP000295293"/>
    </source>
</evidence>
<evidence type="ECO:0000259" key="1">
    <source>
        <dbReference type="Pfam" id="PF13472"/>
    </source>
</evidence>
<dbReference type="Gene3D" id="3.40.50.1110">
    <property type="entry name" value="SGNH hydrolase"/>
    <property type="match status" value="1"/>
</dbReference>
<sequence>MWPELLLAGVLAGQTVQIHAGSLRFLALGDSYSVGEGVAAAQCWPRQLAQRLRADGVDLGDPQIVATTGWTTDELSAGMDAATLVPPYDLVTLSIGVNNQYRGRDTDNYRREFAALLQRAIALAGLRPQRVVVVSIPDWGATAFGQGSGRDTAMIAAELDAFNAINRDEARRHNVAWADVSAISRRAGSQARQLAEDGLHPSGAQYTAWLSQIQPLAQTALSSP</sequence>
<proteinExistence type="predicted"/>
<comment type="caution">
    <text evidence="2">The sequence shown here is derived from an EMBL/GenBank/DDBJ whole genome shotgun (WGS) entry which is preliminary data.</text>
</comment>
<dbReference type="EMBL" id="SNZH01000001">
    <property type="protein sequence ID" value="TDR48894.1"/>
    <property type="molecule type" value="Genomic_DNA"/>
</dbReference>
<dbReference type="AlphaFoldDB" id="A0A4R6ZAW4"/>
<dbReference type="CDD" id="cd01832">
    <property type="entry name" value="SGNH_hydrolase_like_1"/>
    <property type="match status" value="1"/>
</dbReference>
<reference evidence="2 3" key="1">
    <citation type="submission" date="2019-03" db="EMBL/GenBank/DDBJ databases">
        <title>Genomic Encyclopedia of Type Strains, Phase IV (KMG-IV): sequencing the most valuable type-strain genomes for metagenomic binning, comparative biology and taxonomic classification.</title>
        <authorList>
            <person name="Goeker M."/>
        </authorList>
    </citation>
    <scope>NUCLEOTIDE SEQUENCE [LARGE SCALE GENOMIC DNA]</scope>
    <source>
        <strain evidence="2 3">DSM 21667</strain>
    </source>
</reference>
<accession>A0A4R6ZAW4</accession>
<dbReference type="OrthoDB" id="158267at2"/>